<dbReference type="Gene3D" id="3.30.70.3290">
    <property type="match status" value="1"/>
</dbReference>
<dbReference type="InterPro" id="IPR016039">
    <property type="entry name" value="Thiolase-like"/>
</dbReference>
<dbReference type="EMBL" id="JAYMRP010000023">
    <property type="protein sequence ID" value="MFB8775736.1"/>
    <property type="molecule type" value="Genomic_DNA"/>
</dbReference>
<dbReference type="InterPro" id="IPR014031">
    <property type="entry name" value="Ketoacyl_synth_C"/>
</dbReference>
<dbReference type="InterPro" id="IPR020841">
    <property type="entry name" value="PKS_Beta-ketoAc_synthase_dom"/>
</dbReference>
<dbReference type="Proteomes" id="UP001585080">
    <property type="component" value="Unassembled WGS sequence"/>
</dbReference>
<dbReference type="InterPro" id="IPR050091">
    <property type="entry name" value="PKS_NRPS_Biosynth_Enz"/>
</dbReference>
<keyword evidence="2" id="KW-0597">Phosphoprotein</keyword>
<keyword evidence="5" id="KW-0012">Acyltransferase</keyword>
<dbReference type="Pfam" id="PF02801">
    <property type="entry name" value="Ketoacyl-synt_C"/>
    <property type="match status" value="1"/>
</dbReference>
<evidence type="ECO:0000256" key="1">
    <source>
        <dbReference type="ARBA" id="ARBA00022450"/>
    </source>
</evidence>
<dbReference type="Gene3D" id="3.40.366.10">
    <property type="entry name" value="Malonyl-Coenzyme A Acyl Carrier Protein, domain 2"/>
    <property type="match status" value="1"/>
</dbReference>
<sequence>MSEREPIAVVGLDCRFPGARDAAEFWSLLMDGRDGTGRVPAERWDADRYHAVVPDSPAGTSQKRVPGRVNTVRGGFISDPDAFDPGFFGIAPREAAAMDPQQRLLLECSWRAIEDATVAPADLAGTGTGVFVGVMANEWAYLQLSDYDRITARYGSGNGYFMGANRVSYHLDLKGPSLAVDTACSSSLVAVHLAVNSLRAGESDYALAAGTNLIMTPVINIFYAQAGLSAPDGRCKPFSARADGIGRAEGVAVLVLRRLTDALADRQPVYAVLKETGTNQDGRSNGITAPNRWAQQRLIESVWRRAGVTADDIAFVEAHGTGTLLGDFIEAQALGELTGDRGGGSVGLGSVKSNVGHAEGAAGIAGLIKAVLALHHRTVPPSRFADDENLSLELAGRRLSLLRAPLRLPSGPVHAAVSSFGMGGSNAHAVLASAPRAVHRGRPGAPGVFTVSARTPERLRAQLLDQAEALSRRPAGQLAQLCWTSNRVKSRLPYRAAVAAAELPALVAGLREAAGRADRAPRVDVGRRATAPVAFAFTGQGAQHPRMAAAWYRSCPAYARHLDDVDKVLAPHTGVSVRDAVLDGAPEAGRARLAQPALFAVQYAMASTLAEAGIRPSYVIGHSVGEFAAACAAGALDTADAARLVARRGALMDTLPQDGGMLAVSLPAAAAESLLVGRRRLGLAAVNGPDSVVISGDLAELASVEAELTERKVPARRLSVSHAFHSPLMRPVVAGFRAECAEVPGRRPRIPVFSTVYGRALAGAETLDAGYWAEQIGAPVRFAEAAGALLAEQVGHIVEIGPRAVLTPLLARLCSDLDHPVRLHAAHPGERASGHRPLELLGELWSAGLTPDWDVLYDGSDRVPRRLPPYRFDDTFRAWRSATPPGPGEPSAPAVSPDADTAAVPSAPAQEPPDSLAALTRRLVCRVGGHGPDQVHDHARLHEDLGFDSIRVMELKTRIEDALPDLAPLPVEELLASLRTVADLTHYLRERTGETPAGAATAPSEATSSATAAPPGAAASSATAAPSAAPAPSGATPPDPAASRRAATPSDAAPPDPAARPDAAPPDPVAPSSTPAPEGARS</sequence>
<evidence type="ECO:0000256" key="5">
    <source>
        <dbReference type="ARBA" id="ARBA00023315"/>
    </source>
</evidence>
<feature type="region of interest" description="Disordered" evidence="6">
    <location>
        <begin position="878"/>
        <end position="913"/>
    </location>
</feature>
<dbReference type="Gene3D" id="3.40.47.10">
    <property type="match status" value="1"/>
</dbReference>
<evidence type="ECO:0000256" key="6">
    <source>
        <dbReference type="SAM" id="MobiDB-lite"/>
    </source>
</evidence>
<dbReference type="InterPro" id="IPR016035">
    <property type="entry name" value="Acyl_Trfase/lysoPLipase"/>
</dbReference>
<dbReference type="InterPro" id="IPR018201">
    <property type="entry name" value="Ketoacyl_synth_AS"/>
</dbReference>
<dbReference type="InterPro" id="IPR032821">
    <property type="entry name" value="PKS_assoc"/>
</dbReference>
<protein>
    <submittedName>
        <fullName evidence="9">Type I polyketide synthase</fullName>
    </submittedName>
</protein>
<dbReference type="InterPro" id="IPR016036">
    <property type="entry name" value="Malonyl_transacylase_ACP-bd"/>
</dbReference>
<evidence type="ECO:0000256" key="2">
    <source>
        <dbReference type="ARBA" id="ARBA00022553"/>
    </source>
</evidence>
<dbReference type="CDD" id="cd00833">
    <property type="entry name" value="PKS"/>
    <property type="match status" value="1"/>
</dbReference>
<feature type="compositionally biased region" description="Low complexity" evidence="6">
    <location>
        <begin position="1070"/>
        <end position="1082"/>
    </location>
</feature>
<feature type="domain" description="Carrier" evidence="7">
    <location>
        <begin position="914"/>
        <end position="992"/>
    </location>
</feature>
<evidence type="ECO:0000259" key="7">
    <source>
        <dbReference type="PROSITE" id="PS50075"/>
    </source>
</evidence>
<dbReference type="SMART" id="SM00825">
    <property type="entry name" value="PKS_KS"/>
    <property type="match status" value="1"/>
</dbReference>
<dbReference type="PANTHER" id="PTHR43775:SF37">
    <property type="entry name" value="SI:DKEY-61P9.11"/>
    <property type="match status" value="1"/>
</dbReference>
<reference evidence="9 10" key="1">
    <citation type="submission" date="2024-01" db="EMBL/GenBank/DDBJ databases">
        <title>Genome mining of biosynthetic gene clusters to explore secondary metabolites of Streptomyces sp.</title>
        <authorList>
            <person name="Baig A."/>
            <person name="Ajitkumar Shintre N."/>
            <person name="Kumar H."/>
            <person name="Anbarasu A."/>
            <person name="Ramaiah S."/>
        </authorList>
    </citation>
    <scope>NUCLEOTIDE SEQUENCE [LARGE SCALE GENOMIC DNA]</scope>
    <source>
        <strain evidence="9 10">A57</strain>
    </source>
</reference>
<comment type="caution">
    <text evidence="9">The sequence shown here is derived from an EMBL/GenBank/DDBJ whole genome shotgun (WGS) entry which is preliminary data.</text>
</comment>
<dbReference type="PROSITE" id="PS52004">
    <property type="entry name" value="KS3_2"/>
    <property type="match status" value="1"/>
</dbReference>
<feature type="domain" description="Ketosynthase family 3 (KS3)" evidence="8">
    <location>
        <begin position="4"/>
        <end position="433"/>
    </location>
</feature>
<dbReference type="Gene3D" id="1.10.1200.10">
    <property type="entry name" value="ACP-like"/>
    <property type="match status" value="1"/>
</dbReference>
<feature type="region of interest" description="Disordered" evidence="6">
    <location>
        <begin position="994"/>
        <end position="1082"/>
    </location>
</feature>
<keyword evidence="4" id="KW-0045">Antibiotic biosynthesis</keyword>
<dbReference type="Pfam" id="PF00550">
    <property type="entry name" value="PP-binding"/>
    <property type="match status" value="1"/>
</dbReference>
<dbReference type="SUPFAM" id="SSF55048">
    <property type="entry name" value="Probable ACP-binding domain of malonyl-CoA ACP transacylase"/>
    <property type="match status" value="1"/>
</dbReference>
<dbReference type="SUPFAM" id="SSF52151">
    <property type="entry name" value="FabD/lysophospholipase-like"/>
    <property type="match status" value="1"/>
</dbReference>
<dbReference type="InterPro" id="IPR014030">
    <property type="entry name" value="Ketoacyl_synth_N"/>
</dbReference>
<feature type="compositionally biased region" description="Low complexity" evidence="6">
    <location>
        <begin position="1041"/>
        <end position="1051"/>
    </location>
</feature>
<keyword evidence="3" id="KW-0808">Transferase</keyword>
<dbReference type="Pfam" id="PF00109">
    <property type="entry name" value="ketoacyl-synt"/>
    <property type="match status" value="1"/>
</dbReference>
<dbReference type="InterPro" id="IPR009081">
    <property type="entry name" value="PP-bd_ACP"/>
</dbReference>
<feature type="compositionally biased region" description="Pro residues" evidence="6">
    <location>
        <begin position="1052"/>
        <end position="1069"/>
    </location>
</feature>
<accession>A0ABV5EFW1</accession>
<evidence type="ECO:0000259" key="8">
    <source>
        <dbReference type="PROSITE" id="PS52004"/>
    </source>
</evidence>
<organism evidence="9 10">
    <name type="scientific">Streptomyces broussonetiae</name>
    <dbReference type="NCBI Taxonomy" id="2686304"/>
    <lineage>
        <taxon>Bacteria</taxon>
        <taxon>Bacillati</taxon>
        <taxon>Actinomycetota</taxon>
        <taxon>Actinomycetes</taxon>
        <taxon>Kitasatosporales</taxon>
        <taxon>Streptomycetaceae</taxon>
        <taxon>Streptomyces</taxon>
    </lineage>
</organism>
<gene>
    <name evidence="9" type="ORF">VSS16_23845</name>
</gene>
<dbReference type="SUPFAM" id="SSF47336">
    <property type="entry name" value="ACP-like"/>
    <property type="match status" value="1"/>
</dbReference>
<evidence type="ECO:0000313" key="9">
    <source>
        <dbReference type="EMBL" id="MFB8775736.1"/>
    </source>
</evidence>
<dbReference type="PROSITE" id="PS50075">
    <property type="entry name" value="CARRIER"/>
    <property type="match status" value="1"/>
</dbReference>
<dbReference type="PROSITE" id="PS00606">
    <property type="entry name" value="KS3_1"/>
    <property type="match status" value="1"/>
</dbReference>
<evidence type="ECO:0000256" key="3">
    <source>
        <dbReference type="ARBA" id="ARBA00022679"/>
    </source>
</evidence>
<dbReference type="RefSeq" id="WP_376734321.1">
    <property type="nucleotide sequence ID" value="NZ_JAYMRP010000023.1"/>
</dbReference>
<evidence type="ECO:0000313" key="10">
    <source>
        <dbReference type="Proteomes" id="UP001585080"/>
    </source>
</evidence>
<dbReference type="SMART" id="SM00827">
    <property type="entry name" value="PKS_AT"/>
    <property type="match status" value="1"/>
</dbReference>
<dbReference type="InterPro" id="IPR036736">
    <property type="entry name" value="ACP-like_sf"/>
</dbReference>
<proteinExistence type="predicted"/>
<evidence type="ECO:0000256" key="4">
    <source>
        <dbReference type="ARBA" id="ARBA00023194"/>
    </source>
</evidence>
<feature type="compositionally biased region" description="Low complexity" evidence="6">
    <location>
        <begin position="994"/>
        <end position="1034"/>
    </location>
</feature>
<dbReference type="PANTHER" id="PTHR43775">
    <property type="entry name" value="FATTY ACID SYNTHASE"/>
    <property type="match status" value="1"/>
</dbReference>
<name>A0ABV5EFW1_9ACTN</name>
<dbReference type="Pfam" id="PF16197">
    <property type="entry name" value="KAsynt_C_assoc"/>
    <property type="match status" value="1"/>
</dbReference>
<keyword evidence="10" id="KW-1185">Reference proteome</keyword>
<keyword evidence="1" id="KW-0596">Phosphopantetheine</keyword>
<dbReference type="InterPro" id="IPR001227">
    <property type="entry name" value="Ac_transferase_dom_sf"/>
</dbReference>
<dbReference type="Pfam" id="PF00698">
    <property type="entry name" value="Acyl_transf_1"/>
    <property type="match status" value="1"/>
</dbReference>
<dbReference type="SUPFAM" id="SSF53901">
    <property type="entry name" value="Thiolase-like"/>
    <property type="match status" value="1"/>
</dbReference>
<dbReference type="InterPro" id="IPR014043">
    <property type="entry name" value="Acyl_transferase_dom"/>
</dbReference>